<name>A0AAV7K6U3_9METZ</name>
<accession>A0AAV7K6U3</accession>
<feature type="compositionally biased region" description="Polar residues" evidence="1">
    <location>
        <begin position="235"/>
        <end position="263"/>
    </location>
</feature>
<feature type="compositionally biased region" description="Polar residues" evidence="1">
    <location>
        <begin position="205"/>
        <end position="226"/>
    </location>
</feature>
<feature type="region of interest" description="Disordered" evidence="1">
    <location>
        <begin position="305"/>
        <end position="326"/>
    </location>
</feature>
<evidence type="ECO:0000256" key="1">
    <source>
        <dbReference type="SAM" id="MobiDB-lite"/>
    </source>
</evidence>
<reference evidence="2 3" key="1">
    <citation type="journal article" date="2023" name="BMC Biol.">
        <title>The compact genome of the sponge Oopsacas minuta (Hexactinellida) is lacking key metazoan core genes.</title>
        <authorList>
            <person name="Santini S."/>
            <person name="Schenkelaars Q."/>
            <person name="Jourda C."/>
            <person name="Duchesne M."/>
            <person name="Belahbib H."/>
            <person name="Rocher C."/>
            <person name="Selva M."/>
            <person name="Riesgo A."/>
            <person name="Vervoort M."/>
            <person name="Leys S.P."/>
            <person name="Kodjabachian L."/>
            <person name="Le Bivic A."/>
            <person name="Borchiellini C."/>
            <person name="Claverie J.M."/>
            <person name="Renard E."/>
        </authorList>
    </citation>
    <scope>NUCLEOTIDE SEQUENCE [LARGE SCALE GENOMIC DNA]</scope>
    <source>
        <strain evidence="2">SPO-2</strain>
    </source>
</reference>
<protein>
    <submittedName>
        <fullName evidence="2">Uncharacterized protein</fullName>
    </submittedName>
</protein>
<dbReference type="Pfam" id="PF15320">
    <property type="entry name" value="RAM"/>
    <property type="match status" value="1"/>
</dbReference>
<keyword evidence="3" id="KW-1185">Reference proteome</keyword>
<dbReference type="EMBL" id="JAKMXF010000144">
    <property type="protein sequence ID" value="KAI6656350.1"/>
    <property type="molecule type" value="Genomic_DNA"/>
</dbReference>
<dbReference type="GO" id="GO:0031533">
    <property type="term" value="C:mRNA capping enzyme complex"/>
    <property type="evidence" value="ECO:0007669"/>
    <property type="project" value="InterPro"/>
</dbReference>
<evidence type="ECO:0000313" key="3">
    <source>
        <dbReference type="Proteomes" id="UP001165289"/>
    </source>
</evidence>
<feature type="compositionally biased region" description="Basic residues" evidence="1">
    <location>
        <begin position="81"/>
        <end position="101"/>
    </location>
</feature>
<dbReference type="GO" id="GO:0106005">
    <property type="term" value="P:RNA 5'-cap (guanine-N7)-methylation"/>
    <property type="evidence" value="ECO:0007669"/>
    <property type="project" value="InterPro"/>
</dbReference>
<feature type="region of interest" description="Disordered" evidence="1">
    <location>
        <begin position="81"/>
        <end position="121"/>
    </location>
</feature>
<dbReference type="GO" id="GO:0003723">
    <property type="term" value="F:RNA binding"/>
    <property type="evidence" value="ECO:0007669"/>
    <property type="project" value="InterPro"/>
</dbReference>
<evidence type="ECO:0000313" key="2">
    <source>
        <dbReference type="EMBL" id="KAI6656350.1"/>
    </source>
</evidence>
<feature type="region of interest" description="Disordered" evidence="1">
    <location>
        <begin position="150"/>
        <end position="263"/>
    </location>
</feature>
<dbReference type="AlphaFoldDB" id="A0AAV7K6U3"/>
<organism evidence="2 3">
    <name type="scientific">Oopsacas minuta</name>
    <dbReference type="NCBI Taxonomy" id="111878"/>
    <lineage>
        <taxon>Eukaryota</taxon>
        <taxon>Metazoa</taxon>
        <taxon>Porifera</taxon>
        <taxon>Hexactinellida</taxon>
        <taxon>Hexasterophora</taxon>
        <taxon>Lyssacinosida</taxon>
        <taxon>Leucopsacidae</taxon>
        <taxon>Oopsacas</taxon>
    </lineage>
</organism>
<feature type="compositionally biased region" description="Polar residues" evidence="1">
    <location>
        <begin position="311"/>
        <end position="320"/>
    </location>
</feature>
<gene>
    <name evidence="2" type="ORF">LOD99_1149</name>
</gene>
<proteinExistence type="predicted"/>
<sequence length="375" mass="41961">MQSRYTGEYNHVPFLTPSQVQERLQQYEIEFSDRYSKKDDYYRYANRVKKTPVPVIKPWPPSSYARFNYRKEAMLHRHRNVQKPNRSRGTYHRNVHSRLGRLGKSTQGNKRNFHHGSSPSFMYPSVPLFPGEVLDVYNSQEVLMGAEIELEVSDGEEGTRDLTRDNSSPCPSDEPVVSESLPLPPSPLSQHSSSSHDNQQASLSPSCDPQQRSPFSPCTLTGSDTPGDSAKPINTRISPTPSASCTPESVFPSSGLKTDQQGTKRVNLANLSSIQSANGRKKQARSSSSKLFSNILASTDYSLDRPKHNFSHGQKTSVSDTRPLDTLPVSIPLDKVRLPAPRSRSLSKRQKKEPIAPVRIKLNGQTWQLECASKI</sequence>
<feature type="compositionally biased region" description="Polar residues" evidence="1">
    <location>
        <begin position="104"/>
        <end position="120"/>
    </location>
</feature>
<dbReference type="InterPro" id="IPR028271">
    <property type="entry name" value="RAMAC"/>
</dbReference>
<feature type="compositionally biased region" description="Low complexity" evidence="1">
    <location>
        <begin position="188"/>
        <end position="204"/>
    </location>
</feature>
<comment type="caution">
    <text evidence="2">The sequence shown here is derived from an EMBL/GenBank/DDBJ whole genome shotgun (WGS) entry which is preliminary data.</text>
</comment>
<dbReference type="Proteomes" id="UP001165289">
    <property type="component" value="Unassembled WGS sequence"/>
</dbReference>